<evidence type="ECO:0000256" key="5">
    <source>
        <dbReference type="ARBA" id="ARBA00022833"/>
    </source>
</evidence>
<organism evidence="9 10">
    <name type="scientific">Parasulfuritortus cantonensis</name>
    <dbReference type="NCBI Taxonomy" id="2528202"/>
    <lineage>
        <taxon>Bacteria</taxon>
        <taxon>Pseudomonadati</taxon>
        <taxon>Pseudomonadota</taxon>
        <taxon>Betaproteobacteria</taxon>
        <taxon>Nitrosomonadales</taxon>
        <taxon>Thiobacillaceae</taxon>
        <taxon>Parasulfuritortus</taxon>
    </lineage>
</organism>
<dbReference type="AlphaFoldDB" id="A0A4R1BL06"/>
<dbReference type="GO" id="GO:0016020">
    <property type="term" value="C:membrane"/>
    <property type="evidence" value="ECO:0007669"/>
    <property type="project" value="TreeGrafter"/>
</dbReference>
<dbReference type="OrthoDB" id="9810445at2"/>
<feature type="chain" id="PRO_5021003889" evidence="7">
    <location>
        <begin position="33"/>
        <end position="444"/>
    </location>
</feature>
<dbReference type="Proteomes" id="UP000295443">
    <property type="component" value="Unassembled WGS sequence"/>
</dbReference>
<dbReference type="SUPFAM" id="SSF48452">
    <property type="entry name" value="TPR-like"/>
    <property type="match status" value="1"/>
</dbReference>
<sequence>MNFNEDNDPGRRAFLRLVGLAGAAVALPPLLAACATDPVTGRKTLVGLTEEQEVSLDRQQSPQQFSADYGACQDERLNRYVDDVGAGLWRRSHRPNLPYSARALNANHVNAYTFPGGSIAATRGILIELQSEDELAGLLGHEIGHVNARHAAEQAGKSMLVQGGVVLASVAASGSQQYQPVVQLAGQIGSSALLAKYSRDNEREADALGMEYMARAGYNPDGMANLMALLQSEARAKPGLLETMFASHPMSDERYQTAVQRARSQYASQRSRPLQRQRYLDNTADLRRLKPVVTALQEGEGLLARNQAAQAETPFGRALGLAPGDYAANVLMAKAKLAQKKAREAEPYLAQARAVYPSEGQALQLSGVTKLALNQADAALQFFDAYERRLPGNPNTTFLRAVAYDHMQDRKQAADLYYRYARAVSGGQEAQYAVSRLREWGYVK</sequence>
<dbReference type="PANTHER" id="PTHR22726">
    <property type="entry name" value="METALLOENDOPEPTIDASE OMA1"/>
    <property type="match status" value="1"/>
</dbReference>
<comment type="caution">
    <text evidence="9">The sequence shown here is derived from an EMBL/GenBank/DDBJ whole genome shotgun (WGS) entry which is preliminary data.</text>
</comment>
<keyword evidence="7" id="KW-0732">Signal</keyword>
<comment type="cofactor">
    <cofactor evidence="1">
        <name>Zn(2+)</name>
        <dbReference type="ChEBI" id="CHEBI:29105"/>
    </cofactor>
</comment>
<dbReference type="Gene3D" id="1.25.40.10">
    <property type="entry name" value="Tetratricopeptide repeat domain"/>
    <property type="match status" value="1"/>
</dbReference>
<feature type="signal peptide" evidence="7">
    <location>
        <begin position="1"/>
        <end position="32"/>
    </location>
</feature>
<keyword evidence="2" id="KW-0645">Protease</keyword>
<dbReference type="GO" id="GO:0004222">
    <property type="term" value="F:metalloendopeptidase activity"/>
    <property type="evidence" value="ECO:0007669"/>
    <property type="project" value="InterPro"/>
</dbReference>
<dbReference type="InterPro" id="IPR011990">
    <property type="entry name" value="TPR-like_helical_dom_sf"/>
</dbReference>
<evidence type="ECO:0000256" key="6">
    <source>
        <dbReference type="ARBA" id="ARBA00023049"/>
    </source>
</evidence>
<evidence type="ECO:0000259" key="8">
    <source>
        <dbReference type="Pfam" id="PF01435"/>
    </source>
</evidence>
<dbReference type="GO" id="GO:0046872">
    <property type="term" value="F:metal ion binding"/>
    <property type="evidence" value="ECO:0007669"/>
    <property type="project" value="UniProtKB-KW"/>
</dbReference>
<accession>A0A4R1BL06</accession>
<evidence type="ECO:0000256" key="2">
    <source>
        <dbReference type="ARBA" id="ARBA00022670"/>
    </source>
</evidence>
<evidence type="ECO:0000256" key="3">
    <source>
        <dbReference type="ARBA" id="ARBA00022723"/>
    </source>
</evidence>
<keyword evidence="6" id="KW-0482">Metalloprotease</keyword>
<dbReference type="Gene3D" id="3.30.2010.10">
    <property type="entry name" value="Metalloproteases ('zincins'), catalytic domain"/>
    <property type="match status" value="1"/>
</dbReference>
<evidence type="ECO:0000313" key="10">
    <source>
        <dbReference type="Proteomes" id="UP000295443"/>
    </source>
</evidence>
<keyword evidence="10" id="KW-1185">Reference proteome</keyword>
<evidence type="ECO:0000313" key="9">
    <source>
        <dbReference type="EMBL" id="TCJ18034.1"/>
    </source>
</evidence>
<evidence type="ECO:0000256" key="1">
    <source>
        <dbReference type="ARBA" id="ARBA00001947"/>
    </source>
</evidence>
<dbReference type="EMBL" id="SJZB01000013">
    <property type="protein sequence ID" value="TCJ18034.1"/>
    <property type="molecule type" value="Genomic_DNA"/>
</dbReference>
<reference evidence="9 10" key="1">
    <citation type="submission" date="2019-03" db="EMBL/GenBank/DDBJ databases">
        <title>Genome sequence of Thiobacillaceae bacterium LSR1, a sulfur-oxidizing bacterium isolated from freshwater sediment.</title>
        <authorList>
            <person name="Li S."/>
        </authorList>
    </citation>
    <scope>NUCLEOTIDE SEQUENCE [LARGE SCALE GENOMIC DNA]</scope>
    <source>
        <strain evidence="9 10">LSR1</strain>
    </source>
</reference>
<gene>
    <name evidence="9" type="ORF">EZJ19_03775</name>
</gene>
<dbReference type="InterPro" id="IPR006311">
    <property type="entry name" value="TAT_signal"/>
</dbReference>
<dbReference type="RefSeq" id="WP_131444953.1">
    <property type="nucleotide sequence ID" value="NZ_SJZB01000013.1"/>
</dbReference>
<dbReference type="PROSITE" id="PS51318">
    <property type="entry name" value="TAT"/>
    <property type="match status" value="1"/>
</dbReference>
<dbReference type="PANTHER" id="PTHR22726:SF1">
    <property type="entry name" value="METALLOENDOPEPTIDASE OMA1, MITOCHONDRIAL"/>
    <property type="match status" value="1"/>
</dbReference>
<feature type="domain" description="Peptidase M48" evidence="8">
    <location>
        <begin position="77"/>
        <end position="260"/>
    </location>
</feature>
<dbReference type="InterPro" id="IPR051156">
    <property type="entry name" value="Mito/Outer_Membr_Metalloprot"/>
</dbReference>
<keyword evidence="3" id="KW-0479">Metal-binding</keyword>
<protein>
    <submittedName>
        <fullName evidence="9">Peptidase M48 Ste24p</fullName>
    </submittedName>
</protein>
<dbReference type="Pfam" id="PF01435">
    <property type="entry name" value="Peptidase_M48"/>
    <property type="match status" value="1"/>
</dbReference>
<proteinExistence type="predicted"/>
<evidence type="ECO:0000256" key="4">
    <source>
        <dbReference type="ARBA" id="ARBA00022801"/>
    </source>
</evidence>
<name>A0A4R1BL06_9PROT</name>
<dbReference type="GO" id="GO:0051603">
    <property type="term" value="P:proteolysis involved in protein catabolic process"/>
    <property type="evidence" value="ECO:0007669"/>
    <property type="project" value="TreeGrafter"/>
</dbReference>
<evidence type="ECO:0000256" key="7">
    <source>
        <dbReference type="SAM" id="SignalP"/>
    </source>
</evidence>
<keyword evidence="5" id="KW-0862">Zinc</keyword>
<dbReference type="InterPro" id="IPR001915">
    <property type="entry name" value="Peptidase_M48"/>
</dbReference>
<keyword evidence="4" id="KW-0378">Hydrolase</keyword>